<dbReference type="Pfam" id="PF03151">
    <property type="entry name" value="TPT"/>
    <property type="match status" value="1"/>
</dbReference>
<evidence type="ECO:0000256" key="5">
    <source>
        <dbReference type="SAM" id="Phobius"/>
    </source>
</evidence>
<evidence type="ECO:0000256" key="4">
    <source>
        <dbReference type="ARBA" id="ARBA00023136"/>
    </source>
</evidence>
<feature type="transmembrane region" description="Helical" evidence="5">
    <location>
        <begin position="362"/>
        <end position="386"/>
    </location>
</feature>
<accession>A0ABD3GSZ5</accession>
<feature type="transmembrane region" description="Helical" evidence="5">
    <location>
        <begin position="331"/>
        <end position="350"/>
    </location>
</feature>
<keyword evidence="4 5" id="KW-0472">Membrane</keyword>
<evidence type="ECO:0000256" key="1">
    <source>
        <dbReference type="ARBA" id="ARBA00004141"/>
    </source>
</evidence>
<dbReference type="GO" id="GO:0016020">
    <property type="term" value="C:membrane"/>
    <property type="evidence" value="ECO:0007669"/>
    <property type="project" value="UniProtKB-SubCell"/>
</dbReference>
<feature type="transmembrane region" description="Helical" evidence="5">
    <location>
        <begin position="142"/>
        <end position="161"/>
    </location>
</feature>
<feature type="transmembrane region" description="Helical" evidence="5">
    <location>
        <begin position="271"/>
        <end position="289"/>
    </location>
</feature>
<dbReference type="InterPro" id="IPR004853">
    <property type="entry name" value="Sugar_P_trans_dom"/>
</dbReference>
<feature type="transmembrane region" description="Helical" evidence="5">
    <location>
        <begin position="227"/>
        <end position="251"/>
    </location>
</feature>
<sequence>MLRLHPVATGHHRASVSSTSTSSYFYCNNHFIKTGGRRRRGSQTPVELRSPAVFCWSAWIVTRSIGPREFPKERNLSWNQRRGCLEGESYPKENGGASPDRLCAARAMSKMNPLLPISVPPGPAASLKEENMKKTQRMTRRGAMVALSYMGCSVMLVMFNKAALSTYSFPCANVITVLQMICSTAVLFMLRKLNVIKFTGEGNGMVDLASGGFVPVRTLKRTAPLSIAYLFYMVVGMASIRGVNVPMYTTLRRTTVLFTMVMEYFLVGQKHSSPVVSSVGLIVLGAFIAGARDLSFDAQGYMIVLLSNLTTAIYLSTISRLGKTTGLNSFGLMWCNGVICGPILFIWIVISGELLRALQFPAVFFPGFQLVIVLSCMMAFCLNYTIFLNTSLNSPLTQTMCGNLKDLGTVLIGWLWFGGLPFDWLNVIGQFLGFVGSGVYAYCRLKGK</sequence>
<keyword evidence="8" id="KW-1185">Reference proteome</keyword>
<name>A0ABD3GSZ5_9MARC</name>
<evidence type="ECO:0000256" key="3">
    <source>
        <dbReference type="ARBA" id="ARBA00022989"/>
    </source>
</evidence>
<feature type="transmembrane region" description="Helical" evidence="5">
    <location>
        <begin position="301"/>
        <end position="319"/>
    </location>
</feature>
<keyword evidence="3 5" id="KW-1133">Transmembrane helix</keyword>
<proteinExistence type="predicted"/>
<comment type="subcellular location">
    <subcellularLocation>
        <location evidence="1">Membrane</location>
        <topology evidence="1">Multi-pass membrane protein</topology>
    </subcellularLocation>
</comment>
<organism evidence="7 8">
    <name type="scientific">Riccia sorocarpa</name>
    <dbReference type="NCBI Taxonomy" id="122646"/>
    <lineage>
        <taxon>Eukaryota</taxon>
        <taxon>Viridiplantae</taxon>
        <taxon>Streptophyta</taxon>
        <taxon>Embryophyta</taxon>
        <taxon>Marchantiophyta</taxon>
        <taxon>Marchantiopsida</taxon>
        <taxon>Marchantiidae</taxon>
        <taxon>Marchantiales</taxon>
        <taxon>Ricciaceae</taxon>
        <taxon>Riccia</taxon>
    </lineage>
</organism>
<dbReference type="AlphaFoldDB" id="A0ABD3GSZ5"/>
<gene>
    <name evidence="7" type="ORF">R1sor_024757</name>
</gene>
<feature type="domain" description="Sugar phosphate transporter" evidence="6">
    <location>
        <begin position="143"/>
        <end position="440"/>
    </location>
</feature>
<evidence type="ECO:0000313" key="8">
    <source>
        <dbReference type="Proteomes" id="UP001633002"/>
    </source>
</evidence>
<dbReference type="Proteomes" id="UP001633002">
    <property type="component" value="Unassembled WGS sequence"/>
</dbReference>
<protein>
    <recommendedName>
        <fullName evidence="6">Sugar phosphate transporter domain-containing protein</fullName>
    </recommendedName>
</protein>
<evidence type="ECO:0000256" key="2">
    <source>
        <dbReference type="ARBA" id="ARBA00022692"/>
    </source>
</evidence>
<feature type="transmembrane region" description="Helical" evidence="5">
    <location>
        <begin position="167"/>
        <end position="190"/>
    </location>
</feature>
<evidence type="ECO:0000313" key="7">
    <source>
        <dbReference type="EMBL" id="KAL3681801.1"/>
    </source>
</evidence>
<keyword evidence="2 5" id="KW-0812">Transmembrane</keyword>
<comment type="caution">
    <text evidence="7">The sequence shown here is derived from an EMBL/GenBank/DDBJ whole genome shotgun (WGS) entry which is preliminary data.</text>
</comment>
<dbReference type="EMBL" id="JBJQOH010000007">
    <property type="protein sequence ID" value="KAL3681801.1"/>
    <property type="molecule type" value="Genomic_DNA"/>
</dbReference>
<dbReference type="InterPro" id="IPR050186">
    <property type="entry name" value="TPT_transporter"/>
</dbReference>
<dbReference type="PANTHER" id="PTHR11132">
    <property type="entry name" value="SOLUTE CARRIER FAMILY 35"/>
    <property type="match status" value="1"/>
</dbReference>
<reference evidence="7 8" key="1">
    <citation type="submission" date="2024-09" db="EMBL/GenBank/DDBJ databases">
        <title>Chromosome-scale assembly of Riccia sorocarpa.</title>
        <authorList>
            <person name="Paukszto L."/>
        </authorList>
    </citation>
    <scope>NUCLEOTIDE SEQUENCE [LARGE SCALE GENOMIC DNA]</scope>
    <source>
        <strain evidence="7">LP-2024</strain>
        <tissue evidence="7">Aerial parts of the thallus</tissue>
    </source>
</reference>
<evidence type="ECO:0000259" key="6">
    <source>
        <dbReference type="Pfam" id="PF03151"/>
    </source>
</evidence>